<reference evidence="3" key="1">
    <citation type="journal article" date="2005" name="Nature">
        <title>The map-based sequence of the rice genome.</title>
        <authorList>
            <consortium name="International rice genome sequencing project (IRGSP)"/>
            <person name="Matsumoto T."/>
            <person name="Wu J."/>
            <person name="Kanamori H."/>
            <person name="Katayose Y."/>
            <person name="Fujisawa M."/>
            <person name="Namiki N."/>
            <person name="Mizuno H."/>
            <person name="Yamamoto K."/>
            <person name="Antonio B.A."/>
            <person name="Baba T."/>
            <person name="Sakata K."/>
            <person name="Nagamura Y."/>
            <person name="Aoki H."/>
            <person name="Arikawa K."/>
            <person name="Arita K."/>
            <person name="Bito T."/>
            <person name="Chiden Y."/>
            <person name="Fujitsuka N."/>
            <person name="Fukunaka R."/>
            <person name="Hamada M."/>
            <person name="Harada C."/>
            <person name="Hayashi A."/>
            <person name="Hijishita S."/>
            <person name="Honda M."/>
            <person name="Hosokawa S."/>
            <person name="Ichikawa Y."/>
            <person name="Idonuma A."/>
            <person name="Iijima M."/>
            <person name="Ikeda M."/>
            <person name="Ikeno M."/>
            <person name="Ito K."/>
            <person name="Ito S."/>
            <person name="Ito T."/>
            <person name="Ito Y."/>
            <person name="Ito Y."/>
            <person name="Iwabuchi A."/>
            <person name="Kamiya K."/>
            <person name="Karasawa W."/>
            <person name="Kurita K."/>
            <person name="Katagiri S."/>
            <person name="Kikuta A."/>
            <person name="Kobayashi H."/>
            <person name="Kobayashi N."/>
            <person name="Machita K."/>
            <person name="Maehara T."/>
            <person name="Masukawa M."/>
            <person name="Mizubayashi T."/>
            <person name="Mukai Y."/>
            <person name="Nagasaki H."/>
            <person name="Nagata Y."/>
            <person name="Naito S."/>
            <person name="Nakashima M."/>
            <person name="Nakama Y."/>
            <person name="Nakamichi Y."/>
            <person name="Nakamura M."/>
            <person name="Meguro A."/>
            <person name="Negishi M."/>
            <person name="Ohta I."/>
            <person name="Ohta T."/>
            <person name="Okamoto M."/>
            <person name="Ono N."/>
            <person name="Saji S."/>
            <person name="Sakaguchi M."/>
            <person name="Sakai K."/>
            <person name="Shibata M."/>
            <person name="Shimokawa T."/>
            <person name="Song J."/>
            <person name="Takazaki Y."/>
            <person name="Terasawa K."/>
            <person name="Tsugane M."/>
            <person name="Tsuji K."/>
            <person name="Ueda S."/>
            <person name="Waki K."/>
            <person name="Yamagata H."/>
            <person name="Yamamoto M."/>
            <person name="Yamamoto S."/>
            <person name="Yamane H."/>
            <person name="Yoshiki S."/>
            <person name="Yoshihara R."/>
            <person name="Yukawa K."/>
            <person name="Zhong H."/>
            <person name="Yano M."/>
            <person name="Yuan Q."/>
            <person name="Ouyang S."/>
            <person name="Liu J."/>
            <person name="Jones K.M."/>
            <person name="Gansberger K."/>
            <person name="Moffat K."/>
            <person name="Hill J."/>
            <person name="Bera J."/>
            <person name="Fadrosh D."/>
            <person name="Jin S."/>
            <person name="Johri S."/>
            <person name="Kim M."/>
            <person name="Overton L."/>
            <person name="Reardon M."/>
            <person name="Tsitrin T."/>
            <person name="Vuong H."/>
            <person name="Weaver B."/>
            <person name="Ciecko A."/>
            <person name="Tallon L."/>
            <person name="Jackson J."/>
            <person name="Pai G."/>
            <person name="Aken S.V."/>
            <person name="Utterback T."/>
            <person name="Reidmuller S."/>
            <person name="Feldblyum T."/>
            <person name="Hsiao J."/>
            <person name="Zismann V."/>
            <person name="Iobst S."/>
            <person name="de Vazeille A.R."/>
            <person name="Buell C.R."/>
            <person name="Ying K."/>
            <person name="Li Y."/>
            <person name="Lu T."/>
            <person name="Huang Y."/>
            <person name="Zhao Q."/>
            <person name="Feng Q."/>
            <person name="Zhang L."/>
            <person name="Zhu J."/>
            <person name="Weng Q."/>
            <person name="Mu J."/>
            <person name="Lu Y."/>
            <person name="Fan D."/>
            <person name="Liu Y."/>
            <person name="Guan J."/>
            <person name="Zhang Y."/>
            <person name="Yu S."/>
            <person name="Liu X."/>
            <person name="Zhang Y."/>
            <person name="Hong G."/>
            <person name="Han B."/>
            <person name="Choisne N."/>
            <person name="Demange N."/>
            <person name="Orjeda G."/>
            <person name="Samain S."/>
            <person name="Cattolico L."/>
            <person name="Pelletier E."/>
            <person name="Couloux A."/>
            <person name="Segurens B."/>
            <person name="Wincker P."/>
            <person name="D'Hont A."/>
            <person name="Scarpelli C."/>
            <person name="Weissenbach J."/>
            <person name="Salanoubat M."/>
            <person name="Quetier F."/>
            <person name="Yu Y."/>
            <person name="Kim H.R."/>
            <person name="Rambo T."/>
            <person name="Currie J."/>
            <person name="Collura K."/>
            <person name="Luo M."/>
            <person name="Yang T."/>
            <person name="Ammiraju J.S.S."/>
            <person name="Engler F."/>
            <person name="Soderlund C."/>
            <person name="Wing R.A."/>
            <person name="Palmer L.E."/>
            <person name="de la Bastide M."/>
            <person name="Spiegel L."/>
            <person name="Nascimento L."/>
            <person name="Zutavern T."/>
            <person name="O'Shaughnessy A."/>
            <person name="Dike S."/>
            <person name="Dedhia N."/>
            <person name="Preston R."/>
            <person name="Balija V."/>
            <person name="McCombie W.R."/>
            <person name="Chow T."/>
            <person name="Chen H."/>
            <person name="Chung M."/>
            <person name="Chen C."/>
            <person name="Shaw J."/>
            <person name="Wu H."/>
            <person name="Hsiao K."/>
            <person name="Chao Y."/>
            <person name="Chu M."/>
            <person name="Cheng C."/>
            <person name="Hour A."/>
            <person name="Lee P."/>
            <person name="Lin S."/>
            <person name="Lin Y."/>
            <person name="Liou J."/>
            <person name="Liu S."/>
            <person name="Hsing Y."/>
            <person name="Raghuvanshi S."/>
            <person name="Mohanty A."/>
            <person name="Bharti A.K."/>
            <person name="Gaur A."/>
            <person name="Gupta V."/>
            <person name="Kumar D."/>
            <person name="Ravi V."/>
            <person name="Vij S."/>
            <person name="Kapur A."/>
            <person name="Khurana P."/>
            <person name="Khurana P."/>
            <person name="Khurana J.P."/>
            <person name="Tyagi A.K."/>
            <person name="Gaikwad K."/>
            <person name="Singh A."/>
            <person name="Dalal V."/>
            <person name="Srivastava S."/>
            <person name="Dixit A."/>
            <person name="Pal A.K."/>
            <person name="Ghazi I.A."/>
            <person name="Yadav M."/>
            <person name="Pandit A."/>
            <person name="Bhargava A."/>
            <person name="Sureshbabu K."/>
            <person name="Batra K."/>
            <person name="Sharma T.R."/>
            <person name="Mohapatra T."/>
            <person name="Singh N.K."/>
            <person name="Messing J."/>
            <person name="Nelson A.B."/>
            <person name="Fuks G."/>
            <person name="Kavchok S."/>
            <person name="Keizer G."/>
            <person name="Linton E."/>
            <person name="Llaca V."/>
            <person name="Song R."/>
            <person name="Tanyolac B."/>
            <person name="Young S."/>
            <person name="Ho-Il K."/>
            <person name="Hahn J.H."/>
            <person name="Sangsakoo G."/>
            <person name="Vanavichit A."/>
            <person name="de Mattos Luiz.A.T."/>
            <person name="Zimmer P.D."/>
            <person name="Malone G."/>
            <person name="Dellagostin O."/>
            <person name="de Oliveira A.C."/>
            <person name="Bevan M."/>
            <person name="Bancroft I."/>
            <person name="Minx P."/>
            <person name="Cordum H."/>
            <person name="Wilson R."/>
            <person name="Cheng Z."/>
            <person name="Jin W."/>
            <person name="Jiang J."/>
            <person name="Leong S.A."/>
            <person name="Iwama H."/>
            <person name="Gojobori T."/>
            <person name="Itoh T."/>
            <person name="Niimura Y."/>
            <person name="Fujii Y."/>
            <person name="Habara T."/>
            <person name="Sakai H."/>
            <person name="Sato Y."/>
            <person name="Wilson G."/>
            <person name="Kumar K."/>
            <person name="McCouch S."/>
            <person name="Juretic N."/>
            <person name="Hoen D."/>
            <person name="Wright S."/>
            <person name="Bruskiewich R."/>
            <person name="Bureau T."/>
            <person name="Miyao A."/>
            <person name="Hirochika H."/>
            <person name="Nishikawa T."/>
            <person name="Kadowaki K."/>
            <person name="Sugiura M."/>
            <person name="Burr B."/>
            <person name="Sasaki T."/>
        </authorList>
    </citation>
    <scope>NUCLEOTIDE SEQUENCE [LARGE SCALE GENOMIC DNA]</scope>
    <source>
        <strain evidence="3">cv. Nipponbare</strain>
    </source>
</reference>
<sequence>MKARVAAGRGDTGDPFKGARRRRRRPTATGDAKETSGFGGKRPIRFDLESTNFQSDLDDDSKREKMADCDEEQILYDTIAEGSSQYWNKEEGNEDPNQYLNEEWNMERDAERNQEGNVERDVEGNEEEEASGSQPSADRRGHADNKDNVSVSTVYWRRIRARGDHESFVPDSEKEMLWTTMLETFTLPAGIENIVKR</sequence>
<proteinExistence type="predicted"/>
<gene>
    <name evidence="2" type="ordered locus">LOC_Os11g26240</name>
</gene>
<name>Q2R549_ORYSJ</name>
<dbReference type="EMBL" id="AC147925">
    <property type="protein sequence ID" value="AAX96179.1"/>
    <property type="molecule type" value="Genomic_DNA"/>
</dbReference>
<dbReference type="Proteomes" id="UP000000763">
    <property type="component" value="Chromosome 11"/>
</dbReference>
<feature type="compositionally biased region" description="Basic and acidic residues" evidence="1">
    <location>
        <begin position="137"/>
        <end position="147"/>
    </location>
</feature>
<evidence type="ECO:0000256" key="1">
    <source>
        <dbReference type="SAM" id="MobiDB-lite"/>
    </source>
</evidence>
<reference evidence="3" key="2">
    <citation type="journal article" date="2008" name="Nucleic Acids Res.">
        <title>The rice annotation project database (RAP-DB): 2008 update.</title>
        <authorList>
            <consortium name="The rice annotation project (RAP)"/>
        </authorList>
    </citation>
    <scope>GENOME REANNOTATION</scope>
    <source>
        <strain evidence="3">cv. Nipponbare</strain>
    </source>
</reference>
<feature type="region of interest" description="Disordered" evidence="1">
    <location>
        <begin position="1"/>
        <end position="147"/>
    </location>
</feature>
<protein>
    <submittedName>
        <fullName evidence="2">Transposon protein, putative, CACTA, En/Spm sub-class</fullName>
    </submittedName>
</protein>
<dbReference type="AlphaFoldDB" id="Q2R549"/>
<organism evidence="2 3">
    <name type="scientific">Oryza sativa subsp. japonica</name>
    <name type="common">Rice</name>
    <dbReference type="NCBI Taxonomy" id="39947"/>
    <lineage>
        <taxon>Eukaryota</taxon>
        <taxon>Viridiplantae</taxon>
        <taxon>Streptophyta</taxon>
        <taxon>Embryophyta</taxon>
        <taxon>Tracheophyta</taxon>
        <taxon>Spermatophyta</taxon>
        <taxon>Magnoliopsida</taxon>
        <taxon>Liliopsida</taxon>
        <taxon>Poales</taxon>
        <taxon>Poaceae</taxon>
        <taxon>BOP clade</taxon>
        <taxon>Oryzoideae</taxon>
        <taxon>Oryzeae</taxon>
        <taxon>Oryzinae</taxon>
        <taxon>Oryza</taxon>
        <taxon>Oryza sativa</taxon>
    </lineage>
</organism>
<evidence type="ECO:0000313" key="2">
    <source>
        <dbReference type="EMBL" id="AAX96179.1"/>
    </source>
</evidence>
<accession>Q2R549</accession>
<feature type="compositionally biased region" description="Basic and acidic residues" evidence="1">
    <location>
        <begin position="105"/>
        <end position="123"/>
    </location>
</feature>
<evidence type="ECO:0000313" key="3">
    <source>
        <dbReference type="Proteomes" id="UP000000763"/>
    </source>
</evidence>